<sequence>MQFYYNGFLVTWNGGLRDALLSAKNSNPTYELWVVGWSMGGSLSAIAAPYISQMGYYNAINIKLVTFGELRMGYMDFATRFPSLVSYSYRVVHKKDLYPHLIPYDAGYRHHVNEVS</sequence>
<accession>A0A914DXY1</accession>
<evidence type="ECO:0000313" key="3">
    <source>
        <dbReference type="WBParaSite" id="ACRNAN_scaffold4534.g17790.t1"/>
    </source>
</evidence>
<organism evidence="2 3">
    <name type="scientific">Acrobeloides nanus</name>
    <dbReference type="NCBI Taxonomy" id="290746"/>
    <lineage>
        <taxon>Eukaryota</taxon>
        <taxon>Metazoa</taxon>
        <taxon>Ecdysozoa</taxon>
        <taxon>Nematoda</taxon>
        <taxon>Chromadorea</taxon>
        <taxon>Rhabditida</taxon>
        <taxon>Tylenchina</taxon>
        <taxon>Cephalobomorpha</taxon>
        <taxon>Cephaloboidea</taxon>
        <taxon>Cephalobidae</taxon>
        <taxon>Acrobeloides</taxon>
    </lineage>
</organism>
<reference evidence="3" key="1">
    <citation type="submission" date="2022-11" db="UniProtKB">
        <authorList>
            <consortium name="WormBaseParasite"/>
        </authorList>
    </citation>
    <scope>IDENTIFICATION</scope>
</reference>
<protein>
    <submittedName>
        <fullName evidence="3">Fungal lipase-like domain-containing protein</fullName>
    </submittedName>
</protein>
<dbReference type="InterPro" id="IPR002921">
    <property type="entry name" value="Fungal_lipase-type"/>
</dbReference>
<dbReference type="Proteomes" id="UP000887540">
    <property type="component" value="Unplaced"/>
</dbReference>
<keyword evidence="2" id="KW-1185">Reference proteome</keyword>
<dbReference type="Gene3D" id="3.40.50.1820">
    <property type="entry name" value="alpha/beta hydrolase"/>
    <property type="match status" value="1"/>
</dbReference>
<name>A0A914DXY1_9BILA</name>
<dbReference type="PANTHER" id="PTHR45908">
    <property type="entry name" value="PROTEIN CBG11750-RELATED"/>
    <property type="match status" value="1"/>
</dbReference>
<dbReference type="CDD" id="cd00519">
    <property type="entry name" value="Lipase_3"/>
    <property type="match status" value="1"/>
</dbReference>
<dbReference type="InterPro" id="IPR029058">
    <property type="entry name" value="AB_hydrolase_fold"/>
</dbReference>
<dbReference type="Pfam" id="PF01764">
    <property type="entry name" value="Lipase_3"/>
    <property type="match status" value="1"/>
</dbReference>
<dbReference type="PANTHER" id="PTHR45908:SF8">
    <property type="entry name" value="FUNGAL LIPASE-LIKE DOMAIN-CONTAINING PROTEIN"/>
    <property type="match status" value="1"/>
</dbReference>
<dbReference type="AlphaFoldDB" id="A0A914DXY1"/>
<evidence type="ECO:0000259" key="1">
    <source>
        <dbReference type="Pfam" id="PF01764"/>
    </source>
</evidence>
<dbReference type="SUPFAM" id="SSF53474">
    <property type="entry name" value="alpha/beta-Hydrolases"/>
    <property type="match status" value="1"/>
</dbReference>
<feature type="domain" description="Fungal lipase-type" evidence="1">
    <location>
        <begin position="10"/>
        <end position="103"/>
    </location>
</feature>
<dbReference type="WBParaSite" id="ACRNAN_scaffold4534.g17790.t1">
    <property type="protein sequence ID" value="ACRNAN_scaffold4534.g17790.t1"/>
    <property type="gene ID" value="ACRNAN_scaffold4534.g17790"/>
</dbReference>
<proteinExistence type="predicted"/>
<evidence type="ECO:0000313" key="2">
    <source>
        <dbReference type="Proteomes" id="UP000887540"/>
    </source>
</evidence>
<dbReference type="GO" id="GO:0006629">
    <property type="term" value="P:lipid metabolic process"/>
    <property type="evidence" value="ECO:0007669"/>
    <property type="project" value="InterPro"/>
</dbReference>